<feature type="region of interest" description="Disordered" evidence="1">
    <location>
        <begin position="276"/>
        <end position="306"/>
    </location>
</feature>
<sequence length="377" mass="39270">MIILDDKDDCNCVKDCAVHNISLSTYRAIHDLPPPLETVTDSDDEVNPFTVEAQLSDALRGVRISNDAASGGRYSNAGSSSSRASTSTAAASTRAPSSTAAASGARESAYGPAAAAAAATSSPPVGAATSAAAPGNAPAAGPGYVLPPGVHGPFTGEQINWMRETGFVLSTELTELDPMPANLGGPEDGPFYFIWSGVDPDRPELGRIMGVFRSWGHAARFVLKVSGASYRKVATSNEAWDMWRGGFLDGTMRGTVHPASIFPRVVTRDELHRRAQQENAPLPTPPPPPPSSPRPAANAGPSAASASQRLNLAAEAALAAQPGRVFVVLKGAQPGIYTSREAFVVGRGSNPMALTGAYATLDEAEDWFSANTREVLE</sequence>
<reference evidence="2 3" key="1">
    <citation type="submission" date="2021-08" db="EMBL/GenBank/DDBJ databases">
        <title>Draft Genome Sequence of Phanerochaete sordida strain YK-624.</title>
        <authorList>
            <person name="Mori T."/>
            <person name="Dohra H."/>
            <person name="Suzuki T."/>
            <person name="Kawagishi H."/>
            <person name="Hirai H."/>
        </authorList>
    </citation>
    <scope>NUCLEOTIDE SEQUENCE [LARGE SCALE GENOMIC DNA]</scope>
    <source>
        <strain evidence="2 3">YK-624</strain>
    </source>
</reference>
<dbReference type="Proteomes" id="UP000703269">
    <property type="component" value="Unassembled WGS sequence"/>
</dbReference>
<feature type="compositionally biased region" description="Pro residues" evidence="1">
    <location>
        <begin position="282"/>
        <end position="293"/>
    </location>
</feature>
<gene>
    <name evidence="2" type="ORF">PsYK624_146970</name>
</gene>
<evidence type="ECO:0000313" key="2">
    <source>
        <dbReference type="EMBL" id="GJE98465.1"/>
    </source>
</evidence>
<dbReference type="EMBL" id="BPQB01000088">
    <property type="protein sequence ID" value="GJE98465.1"/>
    <property type="molecule type" value="Genomic_DNA"/>
</dbReference>
<feature type="compositionally biased region" description="Low complexity" evidence="1">
    <location>
        <begin position="68"/>
        <end position="103"/>
    </location>
</feature>
<organism evidence="2 3">
    <name type="scientific">Phanerochaete sordida</name>
    <dbReference type="NCBI Taxonomy" id="48140"/>
    <lineage>
        <taxon>Eukaryota</taxon>
        <taxon>Fungi</taxon>
        <taxon>Dikarya</taxon>
        <taxon>Basidiomycota</taxon>
        <taxon>Agaricomycotina</taxon>
        <taxon>Agaricomycetes</taxon>
        <taxon>Polyporales</taxon>
        <taxon>Phanerochaetaceae</taxon>
        <taxon>Phanerochaete</taxon>
    </lineage>
</organism>
<dbReference type="Gene3D" id="3.40.970.10">
    <property type="entry name" value="Ribonuclease H1, N-terminal domain"/>
    <property type="match status" value="1"/>
</dbReference>
<dbReference type="OrthoDB" id="3254429at2759"/>
<keyword evidence="3" id="KW-1185">Reference proteome</keyword>
<comment type="caution">
    <text evidence="2">The sequence shown here is derived from an EMBL/GenBank/DDBJ whole genome shotgun (WGS) entry which is preliminary data.</text>
</comment>
<feature type="compositionally biased region" description="Low complexity" evidence="1">
    <location>
        <begin position="294"/>
        <end position="306"/>
    </location>
</feature>
<dbReference type="AlphaFoldDB" id="A0A9P3GN38"/>
<accession>A0A9P3GN38</accession>
<evidence type="ECO:0000313" key="3">
    <source>
        <dbReference type="Proteomes" id="UP000703269"/>
    </source>
</evidence>
<protein>
    <submittedName>
        <fullName evidence="2">Uncharacterized protein</fullName>
    </submittedName>
</protein>
<dbReference type="InterPro" id="IPR037056">
    <property type="entry name" value="RNase_H1_N_sf"/>
</dbReference>
<proteinExistence type="predicted"/>
<evidence type="ECO:0000256" key="1">
    <source>
        <dbReference type="SAM" id="MobiDB-lite"/>
    </source>
</evidence>
<feature type="region of interest" description="Disordered" evidence="1">
    <location>
        <begin position="67"/>
        <end position="103"/>
    </location>
</feature>
<name>A0A9P3GN38_9APHY</name>